<accession>A0A9D1S146</accession>
<dbReference type="PANTHER" id="PTHR12286">
    <property type="entry name" value="SACCHAROPINE DEHYDROGENASE-LIKE OXIDOREDUCTASE"/>
    <property type="match status" value="1"/>
</dbReference>
<name>A0A9D1S146_9CORY</name>
<gene>
    <name evidence="2" type="ORF">H9867_07795</name>
</gene>
<dbReference type="InterPro" id="IPR051276">
    <property type="entry name" value="Saccharopine_DH-like_oxidrdct"/>
</dbReference>
<organism evidence="2 3">
    <name type="scientific">Candidatus Corynebacterium gallistercoris</name>
    <dbReference type="NCBI Taxonomy" id="2838530"/>
    <lineage>
        <taxon>Bacteria</taxon>
        <taxon>Bacillati</taxon>
        <taxon>Actinomycetota</taxon>
        <taxon>Actinomycetes</taxon>
        <taxon>Mycobacteriales</taxon>
        <taxon>Corynebacteriaceae</taxon>
        <taxon>Corynebacterium</taxon>
    </lineage>
</organism>
<evidence type="ECO:0000313" key="2">
    <source>
        <dbReference type="EMBL" id="HIW96367.1"/>
    </source>
</evidence>
<reference evidence="2" key="2">
    <citation type="submission" date="2021-04" db="EMBL/GenBank/DDBJ databases">
        <authorList>
            <person name="Gilroy R."/>
        </authorList>
    </citation>
    <scope>NUCLEOTIDE SEQUENCE</scope>
    <source>
        <strain evidence="2">4376</strain>
    </source>
</reference>
<evidence type="ECO:0000313" key="3">
    <source>
        <dbReference type="Proteomes" id="UP000824189"/>
    </source>
</evidence>
<dbReference type="Gene3D" id="3.40.50.720">
    <property type="entry name" value="NAD(P)-binding Rossmann-like Domain"/>
    <property type="match status" value="1"/>
</dbReference>
<comment type="caution">
    <text evidence="2">The sequence shown here is derived from an EMBL/GenBank/DDBJ whole genome shotgun (WGS) entry which is preliminary data.</text>
</comment>
<dbReference type="InterPro" id="IPR036291">
    <property type="entry name" value="NAD(P)-bd_dom_sf"/>
</dbReference>
<proteinExistence type="predicted"/>
<dbReference type="Proteomes" id="UP000824189">
    <property type="component" value="Unassembled WGS sequence"/>
</dbReference>
<dbReference type="GO" id="GO:0005886">
    <property type="term" value="C:plasma membrane"/>
    <property type="evidence" value="ECO:0007669"/>
    <property type="project" value="TreeGrafter"/>
</dbReference>
<dbReference type="AlphaFoldDB" id="A0A9D1S146"/>
<dbReference type="InterPro" id="IPR005097">
    <property type="entry name" value="Sacchrp_dh_NADP-bd"/>
</dbReference>
<sequence>MNTSDRSLDITLFGATGFVGKLTAGYLAANAPSHVRIALAGRNRQKLEATRREVAASHPRAAEFPLVIADSADRQSLAAMARNTTVVISTVGPYYRYGLPLTTACAELGTHYVDLTGEVLFIRDSIRANHSRAQESGARIIHSCGFDSVPSDMGMLLLHKATQSTGEELAQATMLVKMKGGVSGGTVDSMREQFAATKENRDLARAVADPYALSPQPDQEPDLGKQPDYGVIRTDKVGARQGWAAPFVMAGVNTRVVRRSNSLLGQAYGEKLRYSEYMSVGTGMRGRLRAYGIAAGLGAVMLALSQPRLRGLLSRWVPEPGEGPDEAARDSGFFSCSFYGATPSRRTITASLGLGADPGYKGTALMLSQAALTLVEEGQDLPDMAGVLTPATGLGLPYARRLAEAGVQMSPKPWEA</sequence>
<dbReference type="Pfam" id="PF03435">
    <property type="entry name" value="Sacchrp_dh_NADP"/>
    <property type="match status" value="1"/>
</dbReference>
<dbReference type="GO" id="GO:0009247">
    <property type="term" value="P:glycolipid biosynthetic process"/>
    <property type="evidence" value="ECO:0007669"/>
    <property type="project" value="TreeGrafter"/>
</dbReference>
<reference evidence="2" key="1">
    <citation type="journal article" date="2021" name="PeerJ">
        <title>Extensive microbial diversity within the chicken gut microbiome revealed by metagenomics and culture.</title>
        <authorList>
            <person name="Gilroy R."/>
            <person name="Ravi A."/>
            <person name="Getino M."/>
            <person name="Pursley I."/>
            <person name="Horton D.L."/>
            <person name="Alikhan N.F."/>
            <person name="Baker D."/>
            <person name="Gharbi K."/>
            <person name="Hall N."/>
            <person name="Watson M."/>
            <person name="Adriaenssens E.M."/>
            <person name="Foster-Nyarko E."/>
            <person name="Jarju S."/>
            <person name="Secka A."/>
            <person name="Antonio M."/>
            <person name="Oren A."/>
            <person name="Chaudhuri R.R."/>
            <person name="La Ragione R."/>
            <person name="Hildebrand F."/>
            <person name="Pallen M.J."/>
        </authorList>
    </citation>
    <scope>NUCLEOTIDE SEQUENCE</scope>
    <source>
        <strain evidence="2">4376</strain>
    </source>
</reference>
<dbReference type="EMBL" id="DXFZ01000094">
    <property type="protein sequence ID" value="HIW96367.1"/>
    <property type="molecule type" value="Genomic_DNA"/>
</dbReference>
<protein>
    <submittedName>
        <fullName evidence="2">Saccharopine dehydrogenase NADP-binding domain-containing protein</fullName>
    </submittedName>
</protein>
<evidence type="ECO:0000259" key="1">
    <source>
        <dbReference type="Pfam" id="PF03435"/>
    </source>
</evidence>
<dbReference type="PANTHER" id="PTHR12286:SF5">
    <property type="entry name" value="SACCHAROPINE DEHYDROGENASE-LIKE OXIDOREDUCTASE"/>
    <property type="match status" value="1"/>
</dbReference>
<feature type="domain" description="Saccharopine dehydrogenase NADP binding" evidence="1">
    <location>
        <begin position="11"/>
        <end position="140"/>
    </location>
</feature>
<dbReference type="SUPFAM" id="SSF51735">
    <property type="entry name" value="NAD(P)-binding Rossmann-fold domains"/>
    <property type="match status" value="1"/>
</dbReference>